<dbReference type="Proteomes" id="UP001367513">
    <property type="component" value="Unassembled WGS sequence"/>
</dbReference>
<keyword evidence="5" id="KW-1185">Reference proteome</keyword>
<sequence length="117" mass="12132">MNRFVRLVPLAFLVLLAGCGGAEQPAPSPSTSSQPAGLSSAEQSFVDQVASIAPPLADTPERLARRGGNTCDSLGDGRPRDQVVDQAVERFSGGTYTVTTDQAAAIVDAAERTVCVK</sequence>
<evidence type="ECO:0000259" key="3">
    <source>
        <dbReference type="Pfam" id="PF05305"/>
    </source>
</evidence>
<feature type="region of interest" description="Disordered" evidence="1">
    <location>
        <begin position="21"/>
        <end position="80"/>
    </location>
</feature>
<proteinExistence type="predicted"/>
<dbReference type="InterPro" id="IPR007969">
    <property type="entry name" value="DUF732"/>
</dbReference>
<reference evidence="4 5" key="1">
    <citation type="submission" date="2024-03" db="EMBL/GenBank/DDBJ databases">
        <title>Draft genome sequence of Pseudonocardia carboxydivorans JCM 14827.</title>
        <authorList>
            <person name="Duangmal K."/>
        </authorList>
    </citation>
    <scope>NUCLEOTIDE SEQUENCE [LARGE SCALE GENOMIC DNA]</scope>
    <source>
        <strain evidence="4 5">JCM 14827</strain>
    </source>
</reference>
<evidence type="ECO:0000256" key="2">
    <source>
        <dbReference type="SAM" id="SignalP"/>
    </source>
</evidence>
<evidence type="ECO:0000256" key="1">
    <source>
        <dbReference type="SAM" id="MobiDB-lite"/>
    </source>
</evidence>
<protein>
    <submittedName>
        <fullName evidence="4">DUF732 domain-containing protein</fullName>
    </submittedName>
</protein>
<comment type="caution">
    <text evidence="4">The sequence shown here is derived from an EMBL/GenBank/DDBJ whole genome shotgun (WGS) entry which is preliminary data.</text>
</comment>
<organism evidence="4 5">
    <name type="scientific">Pseudonocardia alni subsp. carboxydivorans</name>
    <dbReference type="NCBI Taxonomy" id="415010"/>
    <lineage>
        <taxon>Bacteria</taxon>
        <taxon>Bacillati</taxon>
        <taxon>Actinomycetota</taxon>
        <taxon>Actinomycetes</taxon>
        <taxon>Pseudonocardiales</taxon>
        <taxon>Pseudonocardiaceae</taxon>
        <taxon>Pseudonocardia</taxon>
    </lineage>
</organism>
<evidence type="ECO:0000313" key="5">
    <source>
        <dbReference type="Proteomes" id="UP001367513"/>
    </source>
</evidence>
<evidence type="ECO:0000313" key="4">
    <source>
        <dbReference type="EMBL" id="MEK6462741.1"/>
    </source>
</evidence>
<dbReference type="EMBL" id="JBBPIX010000001">
    <property type="protein sequence ID" value="MEK6462741.1"/>
    <property type="molecule type" value="Genomic_DNA"/>
</dbReference>
<feature type="domain" description="DUF732" evidence="3">
    <location>
        <begin position="42"/>
        <end position="115"/>
    </location>
</feature>
<dbReference type="PROSITE" id="PS51257">
    <property type="entry name" value="PROKAR_LIPOPROTEIN"/>
    <property type="match status" value="1"/>
</dbReference>
<keyword evidence="2" id="KW-0732">Signal</keyword>
<feature type="chain" id="PRO_5046120340" evidence="2">
    <location>
        <begin position="23"/>
        <end position="117"/>
    </location>
</feature>
<dbReference type="RefSeq" id="WP_346105840.1">
    <property type="nucleotide sequence ID" value="NZ_BAAAOD010000047.1"/>
</dbReference>
<gene>
    <name evidence="4" type="ORF">WG925_03215</name>
</gene>
<dbReference type="Pfam" id="PF05305">
    <property type="entry name" value="DUF732"/>
    <property type="match status" value="1"/>
</dbReference>
<feature type="signal peptide" evidence="2">
    <location>
        <begin position="1"/>
        <end position="22"/>
    </location>
</feature>
<name>A0ABU9A8P3_PSEA5</name>
<accession>A0ABU9A8P3</accession>